<sequence length="721" mass="75739">MATLVLTTVGSIVGGPIGGAIGAVLGQQIDQRWLAPKRHGPRLGELGLQTSSYGQPLPKLFGRMRVAGTVIWATDLREQRHRTGGSKGRPRTTTYSYSASFAVALSARPVRAVHRIWADGKLLRGAAGDWKSETGFRLYLGGEGQAIDPLIASVEGIGETPAYRGLAYALFEDFQLADYGNRIPSLTFEVEADEGAVSLGAIAADLSAGAMEGDTSAALEGFAATGDSVRGVIETLARAMPISVRDDGTRLLITDIADAPVNLSADEIGASADGRRGDRMTIERGATTALPDEVAIVYYEPARDYQAGLQRARRGGPGRRVERIELPAALAVGRAKAAAERRLMDMWAARERTGVRLSWRHLALRPGQRARVGGGAAMRVTGWTLDRMVLDLKLAGMAGGNLGQSAAPGGGVLEPDRPHGPTRMALLDLPPLEATVSTVPHIWVAAAGTMPGWRRAALSYSLNGGTSWEDIGPTAAPAIMGTTDTILPPGAVALIDEVGTVDVTLANTDMILTGRDDAALINGANLAMIGAELIQFGRADPLGGRRYRLSRLLRGRRGTEPAMTSHAAGEGFTLIEAETLLPIELPAGAIGGRVDVMAIGVGDATPVMASATIGASALRPPPPVHLRMDAAVIRWTRRSRNGWSWIDGADAPLGEEAERYRLVIAPSVGNTRTVELSQPFYAYGAAERAADGAAEAPWLDVSVRQIGLGGASDAAIATLTV</sequence>
<dbReference type="AlphaFoldDB" id="A0A239CBM5"/>
<feature type="domain" description="Rcc01698-like C-terminal" evidence="2">
    <location>
        <begin position="478"/>
        <end position="572"/>
    </location>
</feature>
<keyword evidence="4" id="KW-1185">Reference proteome</keyword>
<dbReference type="InterPro" id="IPR056490">
    <property type="entry name" value="Rcc01698_C"/>
</dbReference>
<dbReference type="Pfam" id="PF13550">
    <property type="entry name" value="Phage-tail_3"/>
    <property type="match status" value="1"/>
</dbReference>
<dbReference type="OrthoDB" id="8445115at2"/>
<reference evidence="4" key="1">
    <citation type="submission" date="2017-06" db="EMBL/GenBank/DDBJ databases">
        <authorList>
            <person name="Varghese N."/>
            <person name="Submissions S."/>
        </authorList>
    </citation>
    <scope>NUCLEOTIDE SEQUENCE [LARGE SCALE GENOMIC DNA]</scope>
    <source>
        <strain evidence="4">LNB2</strain>
    </source>
</reference>
<dbReference type="Pfam" id="PF23666">
    <property type="entry name" value="Rcc01698_C"/>
    <property type="match status" value="1"/>
</dbReference>
<organism evidence="3 4">
    <name type="scientific">Edaphosphingomonas laterariae</name>
    <dbReference type="NCBI Taxonomy" id="861865"/>
    <lineage>
        <taxon>Bacteria</taxon>
        <taxon>Pseudomonadati</taxon>
        <taxon>Pseudomonadota</taxon>
        <taxon>Alphaproteobacteria</taxon>
        <taxon>Sphingomonadales</taxon>
        <taxon>Rhizorhabdaceae</taxon>
        <taxon>Edaphosphingomonas</taxon>
    </lineage>
</organism>
<protein>
    <submittedName>
        <fullName evidence="3">Putative phage tail protein</fullName>
    </submittedName>
</protein>
<proteinExistence type="predicted"/>
<dbReference type="InterPro" id="IPR032876">
    <property type="entry name" value="J_dom"/>
</dbReference>
<accession>A0A239CBM5</accession>
<feature type="domain" description="Tip attachment protein J" evidence="1">
    <location>
        <begin position="227"/>
        <end position="373"/>
    </location>
</feature>
<evidence type="ECO:0000259" key="1">
    <source>
        <dbReference type="Pfam" id="PF13550"/>
    </source>
</evidence>
<name>A0A239CBM5_9SPHN</name>
<evidence type="ECO:0000259" key="2">
    <source>
        <dbReference type="Pfam" id="PF23666"/>
    </source>
</evidence>
<dbReference type="EMBL" id="FZOS01000002">
    <property type="protein sequence ID" value="SNS16844.1"/>
    <property type="molecule type" value="Genomic_DNA"/>
</dbReference>
<gene>
    <name evidence="3" type="ORF">SAMN06295912_10281</name>
</gene>
<dbReference type="RefSeq" id="WP_089218091.1">
    <property type="nucleotide sequence ID" value="NZ_FZOS01000002.1"/>
</dbReference>
<evidence type="ECO:0000313" key="4">
    <source>
        <dbReference type="Proteomes" id="UP000198281"/>
    </source>
</evidence>
<dbReference type="Proteomes" id="UP000198281">
    <property type="component" value="Unassembled WGS sequence"/>
</dbReference>
<evidence type="ECO:0000313" key="3">
    <source>
        <dbReference type="EMBL" id="SNS16844.1"/>
    </source>
</evidence>